<dbReference type="PANTHER" id="PTHR33295">
    <property type="entry name" value="ATPASE"/>
    <property type="match status" value="1"/>
</dbReference>
<dbReference type="InterPro" id="IPR025420">
    <property type="entry name" value="DUF4143"/>
</dbReference>
<organism evidence="3 4">
    <name type="scientific">Bacteroides thetaiotaomicron</name>
    <dbReference type="NCBI Taxonomy" id="818"/>
    <lineage>
        <taxon>Bacteria</taxon>
        <taxon>Pseudomonadati</taxon>
        <taxon>Bacteroidota</taxon>
        <taxon>Bacteroidia</taxon>
        <taxon>Bacteroidales</taxon>
        <taxon>Bacteroidaceae</taxon>
        <taxon>Bacteroides</taxon>
    </lineage>
</organism>
<dbReference type="Pfam" id="PF13635">
    <property type="entry name" value="DUF4143"/>
    <property type="match status" value="1"/>
</dbReference>
<dbReference type="EMBL" id="CZAP01000001">
    <property type="protein sequence ID" value="CUO81076.1"/>
    <property type="molecule type" value="Genomic_DNA"/>
</dbReference>
<dbReference type="InterPro" id="IPR027417">
    <property type="entry name" value="P-loop_NTPase"/>
</dbReference>
<dbReference type="Proteomes" id="UP000095576">
    <property type="component" value="Unassembled WGS sequence"/>
</dbReference>
<accession>A0A174I4X6</accession>
<evidence type="ECO:0000313" key="3">
    <source>
        <dbReference type="EMBL" id="CUO81076.1"/>
    </source>
</evidence>
<evidence type="ECO:0000259" key="2">
    <source>
        <dbReference type="Pfam" id="PF13635"/>
    </source>
</evidence>
<dbReference type="PANTHER" id="PTHR33295:SF8">
    <property type="entry name" value="AAA+ ATPASE DOMAIN-CONTAINING PROTEIN"/>
    <property type="match status" value="1"/>
</dbReference>
<evidence type="ECO:0000313" key="4">
    <source>
        <dbReference type="Proteomes" id="UP000095576"/>
    </source>
</evidence>
<dbReference type="AlphaFoldDB" id="A0A174I4X6"/>
<sequence length="421" mass="49622">MKELLKHIIFDQREKDISQMIERDIDISLVNSPEVLVISGIRRCGKSVLLQQIRSQQTEQDYYMNFDDERLINFKVDDFQTLYEAFIELFGEQKTFYFDEIQNIPGWERFVRRLHDSGCKVFVTGSNANMLSRELGTHLTGRYCQIELYPFSFPEFLKIKEVYPQQKDFYTTTGKSILKRYFDEYVKTGGFPRYIKDPNTNYLSTLYENIIYKDVVTRNKLNGERELLEMVYYLASNATKRFSYTSLAKTIGIKHTETVKNYLEYLENTYLLFQVMKFDWSVKKQMNNQKKVYFIDNAIIGKVGFNATDNIGQLLENLVFLEIKRQGKDVYYHDDGIECDFIMRENGHIVSACQVTRSMKDEKTRQREINGLVSALNAYNLTEGMVLTDDETEEITIDNKKIHIIPIWRWLLKDSVTIPLT</sequence>
<dbReference type="InterPro" id="IPR041682">
    <property type="entry name" value="AAA_14"/>
</dbReference>
<reference evidence="3 4" key="1">
    <citation type="submission" date="2015-09" db="EMBL/GenBank/DDBJ databases">
        <authorList>
            <consortium name="Pathogen Informatics"/>
        </authorList>
    </citation>
    <scope>NUCLEOTIDE SEQUENCE [LARGE SCALE GENOMIC DNA]</scope>
    <source>
        <strain evidence="3 4">2789STDY5834899</strain>
    </source>
</reference>
<protein>
    <submittedName>
        <fullName evidence="3">Predicted ATPase (AAA+ superfamily)</fullName>
    </submittedName>
</protein>
<dbReference type="RefSeq" id="WP_055298292.1">
    <property type="nucleotide sequence ID" value="NZ_CZAP01000001.1"/>
</dbReference>
<dbReference type="Pfam" id="PF13173">
    <property type="entry name" value="AAA_14"/>
    <property type="match status" value="1"/>
</dbReference>
<feature type="domain" description="AAA" evidence="1">
    <location>
        <begin position="34"/>
        <end position="157"/>
    </location>
</feature>
<dbReference type="Gene3D" id="3.40.50.300">
    <property type="entry name" value="P-loop containing nucleotide triphosphate hydrolases"/>
    <property type="match status" value="1"/>
</dbReference>
<name>A0A174I4X6_BACT4</name>
<gene>
    <name evidence="3" type="ORF">ERS852511_00166</name>
</gene>
<proteinExistence type="predicted"/>
<evidence type="ECO:0000259" key="1">
    <source>
        <dbReference type="Pfam" id="PF13173"/>
    </source>
</evidence>
<dbReference type="SUPFAM" id="SSF52540">
    <property type="entry name" value="P-loop containing nucleoside triphosphate hydrolases"/>
    <property type="match status" value="1"/>
</dbReference>
<feature type="domain" description="DUF4143" evidence="2">
    <location>
        <begin position="213"/>
        <end position="355"/>
    </location>
</feature>